<evidence type="ECO:0000256" key="6">
    <source>
        <dbReference type="ARBA" id="ARBA00022692"/>
    </source>
</evidence>
<keyword evidence="12 15" id="KW-0472">Membrane</keyword>
<evidence type="ECO:0000256" key="4">
    <source>
        <dbReference type="ARBA" id="ARBA00022553"/>
    </source>
</evidence>
<dbReference type="PROSITE" id="PS50109">
    <property type="entry name" value="HIS_KIN"/>
    <property type="match status" value="1"/>
</dbReference>
<keyword evidence="6 15" id="KW-0812">Transmembrane</keyword>
<evidence type="ECO:0000256" key="9">
    <source>
        <dbReference type="ARBA" id="ARBA00022840"/>
    </source>
</evidence>
<feature type="domain" description="Response regulatory" evidence="17">
    <location>
        <begin position="518"/>
        <end position="637"/>
    </location>
</feature>
<dbReference type="EMBL" id="AM286690">
    <property type="protein sequence ID" value="CAL17301.1"/>
    <property type="molecule type" value="Genomic_DNA"/>
</dbReference>
<comment type="catalytic activity">
    <reaction evidence="1">
        <text>ATP + protein L-histidine = ADP + protein N-phospho-L-histidine.</text>
        <dbReference type="EC" id="2.7.13.3"/>
    </reaction>
</comment>
<dbReference type="HOGENOM" id="CLU_000445_104_15_6"/>
<evidence type="ECO:0000259" key="17">
    <source>
        <dbReference type="PROSITE" id="PS50110"/>
    </source>
</evidence>
<dbReference type="SUPFAM" id="SSF47384">
    <property type="entry name" value="Homodimeric domain of signal transducing histidine kinase"/>
    <property type="match status" value="1"/>
</dbReference>
<sequence>MTGSDSPRKGPGIRKQLQILGLAPALFMLGLLLMALTWQRFEDADRDLHELGSFLAQQIASASEYGVLAGNYTDLRRQAQMAMQRADLQYVVFRDSDGLVLLYEGRDALEENADIIEFHSGIYRQPVVPEGMLDHTEGRNIKPDRIGEVVLGMSSARLLARQKEILKASLIPAFFAIILGLWIAHYLTRQIAAPLGDLSGLLRTLRYGEYTVRGRRRLQGELGELQDNINELAGALEGARRKQQAAMTELQDAHRHAQTASQAKSDFLAMMSHELRTPMNGVLGMLQLLEETAQNDEQHEYTQAALESTGHLLDVINDILDFSRIEAGRMDLDPSFFEILPLLKNCVATFRYVAESKGLYLQLEGAEALAGQVARSDPTRLRQVLSNLISNAVKFTQEGGVTVSVSVSPVHGDWLDLSIAVADTGIGIPREKRAGLFKAFSQIDSSTSRRFGGTGLGLAIARKLSEMLGGTLTVDGREEGGSIFTLSLRLLCREQREPSEGDIASRQIEQDQPILHGVVLLVEDNPINAMVARRILERMGVCVVTAGNGHEALEKARQRDFDCILMDVQMPIMDGLAATRLLRQWEREQGRAPMPVVALTANAMNEERERCLAAGMNSHLAKPFRRQQLARVLSPYLTPGRVLPGR</sequence>
<dbReference type="STRING" id="393595.ABO_1853"/>
<feature type="transmembrane region" description="Helical" evidence="15">
    <location>
        <begin position="165"/>
        <end position="187"/>
    </location>
</feature>
<keyword evidence="9" id="KW-0067">ATP-binding</keyword>
<evidence type="ECO:0000256" key="8">
    <source>
        <dbReference type="ARBA" id="ARBA00022777"/>
    </source>
</evidence>
<keyword evidence="11" id="KW-0902">Two-component regulatory system</keyword>
<dbReference type="Gene3D" id="6.10.340.10">
    <property type="match status" value="1"/>
</dbReference>
<feature type="domain" description="HAMP" evidence="18">
    <location>
        <begin position="189"/>
        <end position="241"/>
    </location>
</feature>
<dbReference type="SMART" id="SM00387">
    <property type="entry name" value="HATPase_c"/>
    <property type="match status" value="1"/>
</dbReference>
<dbReference type="eggNOG" id="COG0784">
    <property type="taxonomic scope" value="Bacteria"/>
</dbReference>
<keyword evidence="7" id="KW-0547">Nucleotide-binding</keyword>
<dbReference type="FunFam" id="1.10.287.130:FF:000004">
    <property type="entry name" value="Ethylene receptor 1"/>
    <property type="match status" value="1"/>
</dbReference>
<dbReference type="Pfam" id="PF00512">
    <property type="entry name" value="HisKA"/>
    <property type="match status" value="1"/>
</dbReference>
<dbReference type="InterPro" id="IPR036890">
    <property type="entry name" value="HATPase_C_sf"/>
</dbReference>
<dbReference type="Gene3D" id="3.30.565.10">
    <property type="entry name" value="Histidine kinase-like ATPase, C-terminal domain"/>
    <property type="match status" value="1"/>
</dbReference>
<evidence type="ECO:0000256" key="3">
    <source>
        <dbReference type="ARBA" id="ARBA00012438"/>
    </source>
</evidence>
<evidence type="ECO:0000256" key="5">
    <source>
        <dbReference type="ARBA" id="ARBA00022679"/>
    </source>
</evidence>
<feature type="modified residue" description="4-aspartylphosphate" evidence="13">
    <location>
        <position position="567"/>
    </location>
</feature>
<dbReference type="InterPro" id="IPR005467">
    <property type="entry name" value="His_kinase_dom"/>
</dbReference>
<keyword evidence="14" id="KW-0175">Coiled coil</keyword>
<keyword evidence="8 19" id="KW-0418">Kinase</keyword>
<dbReference type="PANTHER" id="PTHR45339:SF1">
    <property type="entry name" value="HYBRID SIGNAL TRANSDUCTION HISTIDINE KINASE J"/>
    <property type="match status" value="1"/>
</dbReference>
<evidence type="ECO:0000256" key="11">
    <source>
        <dbReference type="ARBA" id="ARBA00023012"/>
    </source>
</evidence>
<feature type="domain" description="Histidine kinase" evidence="16">
    <location>
        <begin position="270"/>
        <end position="492"/>
    </location>
</feature>
<evidence type="ECO:0000313" key="20">
    <source>
        <dbReference type="Proteomes" id="UP000008871"/>
    </source>
</evidence>
<keyword evidence="20" id="KW-1185">Reference proteome</keyword>
<evidence type="ECO:0000256" key="13">
    <source>
        <dbReference type="PROSITE-ProRule" id="PRU00169"/>
    </source>
</evidence>
<dbReference type="GO" id="GO:0016020">
    <property type="term" value="C:membrane"/>
    <property type="evidence" value="ECO:0007669"/>
    <property type="project" value="UniProtKB-SubCell"/>
</dbReference>
<comment type="subcellular location">
    <subcellularLocation>
        <location evidence="2">Membrane</location>
    </subcellularLocation>
</comment>
<evidence type="ECO:0000313" key="19">
    <source>
        <dbReference type="EMBL" id="CAL17301.1"/>
    </source>
</evidence>
<keyword evidence="5" id="KW-0808">Transferase</keyword>
<dbReference type="InterPro" id="IPR003594">
    <property type="entry name" value="HATPase_dom"/>
</dbReference>
<dbReference type="GO" id="GO:0005524">
    <property type="term" value="F:ATP binding"/>
    <property type="evidence" value="ECO:0007669"/>
    <property type="project" value="UniProtKB-KW"/>
</dbReference>
<dbReference type="Pfam" id="PF00072">
    <property type="entry name" value="Response_reg"/>
    <property type="match status" value="1"/>
</dbReference>
<dbReference type="InterPro" id="IPR001789">
    <property type="entry name" value="Sig_transdc_resp-reg_receiver"/>
</dbReference>
<dbReference type="CDD" id="cd00082">
    <property type="entry name" value="HisKA"/>
    <property type="match status" value="1"/>
</dbReference>
<dbReference type="SMART" id="SM00388">
    <property type="entry name" value="HisKA"/>
    <property type="match status" value="1"/>
</dbReference>
<accession>Q0VNE7</accession>
<reference evidence="19 20" key="1">
    <citation type="journal article" date="2006" name="Nat. Biotechnol.">
        <title>Genome sequence of the ubiquitous hydrocarbon-degrading marine bacterium Alcanivorax borkumensis.</title>
        <authorList>
            <person name="Schneiker S."/>
            <person name="Martins dos Santos V.A.P."/>
            <person name="Bartels D."/>
            <person name="Bekel T."/>
            <person name="Brecht M."/>
            <person name="Buhrmester J."/>
            <person name="Chernikova T.N."/>
            <person name="Denaro R."/>
            <person name="Ferrer M."/>
            <person name="Gertler C."/>
            <person name="Goesmann A."/>
            <person name="Golyshina O.V."/>
            <person name="Kaminski F."/>
            <person name="Khachane A.N."/>
            <person name="Lang S."/>
            <person name="Linke B."/>
            <person name="McHardy A.C."/>
            <person name="Meyer F."/>
            <person name="Nechitaylo T."/>
            <person name="Puehler A."/>
            <person name="Regenhardt D."/>
            <person name="Rupp O."/>
            <person name="Sabirova J.S."/>
            <person name="Selbitschka W."/>
            <person name="Yakimov M.M."/>
            <person name="Timmis K.N."/>
            <person name="Vorhoelter F.-J."/>
            <person name="Weidner S."/>
            <person name="Kaiser O."/>
            <person name="Golyshin P.N."/>
        </authorList>
    </citation>
    <scope>NUCLEOTIDE SEQUENCE [LARGE SCALE GENOMIC DNA]</scope>
    <source>
        <strain evidence="20">ATCC 700651 / DSM 11573 / NCIMB 13689 / SK2</strain>
    </source>
</reference>
<dbReference type="CDD" id="cd16922">
    <property type="entry name" value="HATPase_EvgS-ArcB-TorS-like"/>
    <property type="match status" value="1"/>
</dbReference>
<dbReference type="InterPro" id="IPR003660">
    <property type="entry name" value="HAMP_dom"/>
</dbReference>
<evidence type="ECO:0000256" key="1">
    <source>
        <dbReference type="ARBA" id="ARBA00000085"/>
    </source>
</evidence>
<evidence type="ECO:0000256" key="10">
    <source>
        <dbReference type="ARBA" id="ARBA00022989"/>
    </source>
</evidence>
<dbReference type="SMART" id="SM00448">
    <property type="entry name" value="REC"/>
    <property type="match status" value="1"/>
</dbReference>
<dbReference type="PRINTS" id="PR00344">
    <property type="entry name" value="BCTRLSENSOR"/>
</dbReference>
<proteinExistence type="predicted"/>
<evidence type="ECO:0000256" key="7">
    <source>
        <dbReference type="ARBA" id="ARBA00022741"/>
    </source>
</evidence>
<organism evidence="19 20">
    <name type="scientific">Alcanivorax borkumensis (strain ATCC 700651 / DSM 11573 / NCIMB 13689 / SK2)</name>
    <dbReference type="NCBI Taxonomy" id="393595"/>
    <lineage>
        <taxon>Bacteria</taxon>
        <taxon>Pseudomonadati</taxon>
        <taxon>Pseudomonadota</taxon>
        <taxon>Gammaproteobacteria</taxon>
        <taxon>Oceanospirillales</taxon>
        <taxon>Alcanivoracaceae</taxon>
        <taxon>Alcanivorax</taxon>
    </lineage>
</organism>
<dbReference type="InterPro" id="IPR011006">
    <property type="entry name" value="CheY-like_superfamily"/>
</dbReference>
<dbReference type="InterPro" id="IPR036097">
    <property type="entry name" value="HisK_dim/P_sf"/>
</dbReference>
<feature type="coiled-coil region" evidence="14">
    <location>
        <begin position="215"/>
        <end position="242"/>
    </location>
</feature>
<protein>
    <recommendedName>
        <fullName evidence="3">histidine kinase</fullName>
        <ecNumber evidence="3">2.7.13.3</ecNumber>
    </recommendedName>
</protein>
<dbReference type="FunFam" id="3.30.565.10:FF:000010">
    <property type="entry name" value="Sensor histidine kinase RcsC"/>
    <property type="match status" value="1"/>
</dbReference>
<evidence type="ECO:0000256" key="2">
    <source>
        <dbReference type="ARBA" id="ARBA00004370"/>
    </source>
</evidence>
<dbReference type="AlphaFoldDB" id="Q0VNE7"/>
<keyword evidence="10 15" id="KW-1133">Transmembrane helix</keyword>
<name>Q0VNE7_ALCBS</name>
<dbReference type="Gene3D" id="1.10.287.130">
    <property type="match status" value="1"/>
</dbReference>
<dbReference type="SUPFAM" id="SSF52172">
    <property type="entry name" value="CheY-like"/>
    <property type="match status" value="1"/>
</dbReference>
<evidence type="ECO:0000256" key="15">
    <source>
        <dbReference type="SAM" id="Phobius"/>
    </source>
</evidence>
<dbReference type="PANTHER" id="PTHR45339">
    <property type="entry name" value="HYBRID SIGNAL TRANSDUCTION HISTIDINE KINASE J"/>
    <property type="match status" value="1"/>
</dbReference>
<dbReference type="SUPFAM" id="SSF55874">
    <property type="entry name" value="ATPase domain of HSP90 chaperone/DNA topoisomerase II/histidine kinase"/>
    <property type="match status" value="1"/>
</dbReference>
<dbReference type="Proteomes" id="UP000008871">
    <property type="component" value="Chromosome"/>
</dbReference>
<dbReference type="Pfam" id="PF02518">
    <property type="entry name" value="HATPase_c"/>
    <property type="match status" value="1"/>
</dbReference>
<dbReference type="InterPro" id="IPR004358">
    <property type="entry name" value="Sig_transdc_His_kin-like_C"/>
</dbReference>
<dbReference type="InterPro" id="IPR003661">
    <property type="entry name" value="HisK_dim/P_dom"/>
</dbReference>
<dbReference type="GO" id="GO:0000155">
    <property type="term" value="F:phosphorelay sensor kinase activity"/>
    <property type="evidence" value="ECO:0007669"/>
    <property type="project" value="InterPro"/>
</dbReference>
<dbReference type="Gene3D" id="3.40.50.2300">
    <property type="match status" value="1"/>
</dbReference>
<evidence type="ECO:0000259" key="18">
    <source>
        <dbReference type="PROSITE" id="PS50885"/>
    </source>
</evidence>
<dbReference type="PROSITE" id="PS50110">
    <property type="entry name" value="RESPONSE_REGULATORY"/>
    <property type="match status" value="1"/>
</dbReference>
<evidence type="ECO:0000256" key="14">
    <source>
        <dbReference type="SAM" id="Coils"/>
    </source>
</evidence>
<gene>
    <name evidence="19" type="ordered locus">ABO_1853</name>
</gene>
<dbReference type="CDD" id="cd17546">
    <property type="entry name" value="REC_hyHK_CKI1_RcsC-like"/>
    <property type="match status" value="1"/>
</dbReference>
<dbReference type="PROSITE" id="PS50885">
    <property type="entry name" value="HAMP"/>
    <property type="match status" value="1"/>
</dbReference>
<feature type="transmembrane region" description="Helical" evidence="15">
    <location>
        <begin position="17"/>
        <end position="38"/>
    </location>
</feature>
<dbReference type="RefSeq" id="WP_011589132.1">
    <property type="nucleotide sequence ID" value="NC_008260.1"/>
</dbReference>
<keyword evidence="4 13" id="KW-0597">Phosphoprotein</keyword>
<evidence type="ECO:0000259" key="16">
    <source>
        <dbReference type="PROSITE" id="PS50109"/>
    </source>
</evidence>
<dbReference type="OrthoDB" id="9797243at2"/>
<dbReference type="EC" id="2.7.13.3" evidence="3"/>
<dbReference type="eggNOG" id="COG5002">
    <property type="taxonomic scope" value="Bacteria"/>
</dbReference>
<evidence type="ECO:0000256" key="12">
    <source>
        <dbReference type="ARBA" id="ARBA00023136"/>
    </source>
</evidence>
<dbReference type="KEGG" id="abo:ABO_1853"/>